<dbReference type="Pfam" id="PF01124">
    <property type="entry name" value="MAPEG"/>
    <property type="match status" value="1"/>
</dbReference>
<dbReference type="Proteomes" id="UP001156645">
    <property type="component" value="Unassembled WGS sequence"/>
</dbReference>
<evidence type="ECO:0000256" key="5">
    <source>
        <dbReference type="SAM" id="Phobius"/>
    </source>
</evidence>
<keyword evidence="3 5" id="KW-1133">Transmembrane helix</keyword>
<dbReference type="InterPro" id="IPR023352">
    <property type="entry name" value="MAPEG-like_dom_sf"/>
</dbReference>
<reference evidence="7 8" key="2">
    <citation type="submission" date="2016-10" db="EMBL/GenBank/DDBJ databases">
        <authorList>
            <person name="de Groot N.N."/>
        </authorList>
    </citation>
    <scope>NUCLEOTIDE SEQUENCE [LARGE SCALE GENOMIC DNA]</scope>
    <source>
        <strain evidence="7 8">DSM 23406</strain>
    </source>
</reference>
<evidence type="ECO:0000313" key="8">
    <source>
        <dbReference type="Proteomes" id="UP000198501"/>
    </source>
</evidence>
<dbReference type="Proteomes" id="UP000198501">
    <property type="component" value="Unassembled WGS sequence"/>
</dbReference>
<dbReference type="InterPro" id="IPR001129">
    <property type="entry name" value="Membr-assoc_MAPEG"/>
</dbReference>
<protein>
    <submittedName>
        <fullName evidence="6">Membrane protein</fullName>
    </submittedName>
    <submittedName>
        <fullName evidence="7">Uncharacterized conserved protein, MAPEG superfamily</fullName>
    </submittedName>
</protein>
<dbReference type="GO" id="GO:0016020">
    <property type="term" value="C:membrane"/>
    <property type="evidence" value="ECO:0007669"/>
    <property type="project" value="UniProtKB-SubCell"/>
</dbReference>
<keyword evidence="9" id="KW-1185">Reference proteome</keyword>
<dbReference type="EMBL" id="BSOK01000015">
    <property type="protein sequence ID" value="GLR28687.1"/>
    <property type="molecule type" value="Genomic_DNA"/>
</dbReference>
<evidence type="ECO:0000313" key="7">
    <source>
        <dbReference type="EMBL" id="SDE11232.1"/>
    </source>
</evidence>
<dbReference type="GeneID" id="300922982"/>
<proteinExistence type="predicted"/>
<name>A0A1G7A8U3_9GAMM</name>
<feature type="transmembrane region" description="Helical" evidence="5">
    <location>
        <begin position="75"/>
        <end position="101"/>
    </location>
</feature>
<reference evidence="6" key="4">
    <citation type="submission" date="2023-01" db="EMBL/GenBank/DDBJ databases">
        <title>Draft genome sequence of Psychrobacter pacificensis strain NBRC 103191.</title>
        <authorList>
            <person name="Sun Q."/>
            <person name="Mori K."/>
        </authorList>
    </citation>
    <scope>NUCLEOTIDE SEQUENCE</scope>
    <source>
        <strain evidence="6">NBRC 103191</strain>
    </source>
</reference>
<dbReference type="EMBL" id="FNAL01000025">
    <property type="protein sequence ID" value="SDE11232.1"/>
    <property type="molecule type" value="Genomic_DNA"/>
</dbReference>
<gene>
    <name evidence="6" type="ORF">GCM10007915_09250</name>
    <name evidence="7" type="ORF">SAMN05660405_02378</name>
</gene>
<keyword evidence="2 5" id="KW-0812">Transmembrane</keyword>
<reference evidence="6" key="1">
    <citation type="journal article" date="2014" name="Int. J. Syst. Evol. Microbiol.">
        <title>Complete genome of a new Firmicutes species belonging to the dominant human colonic microbiota ('Ruminococcus bicirculans') reveals two chromosomes and a selective capacity to utilize plant glucans.</title>
        <authorList>
            <consortium name="NISC Comparative Sequencing Program"/>
            <person name="Wegmann U."/>
            <person name="Louis P."/>
            <person name="Goesmann A."/>
            <person name="Henrissat B."/>
            <person name="Duncan S.H."/>
            <person name="Flint H.J."/>
        </authorList>
    </citation>
    <scope>NUCLEOTIDE SEQUENCE</scope>
    <source>
        <strain evidence="6">NBRC 103191</strain>
    </source>
</reference>
<dbReference type="AlphaFoldDB" id="A0A1G7A8U3"/>
<evidence type="ECO:0000256" key="4">
    <source>
        <dbReference type="ARBA" id="ARBA00023136"/>
    </source>
</evidence>
<keyword evidence="4 5" id="KW-0472">Membrane</keyword>
<dbReference type="SUPFAM" id="SSF161084">
    <property type="entry name" value="MAPEG domain-like"/>
    <property type="match status" value="1"/>
</dbReference>
<organism evidence="7 8">
    <name type="scientific">Psychrobacter pacificensis</name>
    <dbReference type="NCBI Taxonomy" id="112002"/>
    <lineage>
        <taxon>Bacteria</taxon>
        <taxon>Pseudomonadati</taxon>
        <taxon>Pseudomonadota</taxon>
        <taxon>Gammaproteobacteria</taxon>
        <taxon>Moraxellales</taxon>
        <taxon>Moraxellaceae</taxon>
        <taxon>Psychrobacter</taxon>
    </lineage>
</organism>
<dbReference type="RefSeq" id="WP_379542902.1">
    <property type="nucleotide sequence ID" value="NZ_BSOK01000015.1"/>
</dbReference>
<evidence type="ECO:0000313" key="9">
    <source>
        <dbReference type="Proteomes" id="UP001156645"/>
    </source>
</evidence>
<comment type="subcellular location">
    <subcellularLocation>
        <location evidence="1">Membrane</location>
    </subcellularLocation>
</comment>
<dbReference type="PANTHER" id="PTHR35371">
    <property type="entry name" value="INNER MEMBRANE PROTEIN"/>
    <property type="match status" value="1"/>
</dbReference>
<reference evidence="9" key="3">
    <citation type="journal article" date="2019" name="Int. J. Syst. Evol. Microbiol.">
        <title>The Global Catalogue of Microorganisms (GCM) 10K type strain sequencing project: providing services to taxonomists for standard genome sequencing and annotation.</title>
        <authorList>
            <consortium name="The Broad Institute Genomics Platform"/>
            <consortium name="The Broad Institute Genome Sequencing Center for Infectious Disease"/>
            <person name="Wu L."/>
            <person name="Ma J."/>
        </authorList>
    </citation>
    <scope>NUCLEOTIDE SEQUENCE [LARGE SCALE GENOMIC DNA]</scope>
    <source>
        <strain evidence="9">NBRC 103191</strain>
    </source>
</reference>
<accession>A0A1G7A8U3</accession>
<feature type="transmembrane region" description="Helical" evidence="5">
    <location>
        <begin position="121"/>
        <end position="138"/>
    </location>
</feature>
<sequence length="142" mass="15658">MISAFFDLVSDKVASAILAMVVASLLPWAVSIIAKVSGGFRVINNAHPRDFFQHTTGMAARANAAQQNSYETLPVFLAAVLVAMLFFVPQSIINVLAWLYVIIRIGYCTAYITNLSTFRSILWVLSMACCLMLFYLAIRVSV</sequence>
<evidence type="ECO:0000256" key="3">
    <source>
        <dbReference type="ARBA" id="ARBA00022989"/>
    </source>
</evidence>
<evidence type="ECO:0000256" key="2">
    <source>
        <dbReference type="ARBA" id="ARBA00022692"/>
    </source>
</evidence>
<evidence type="ECO:0000256" key="1">
    <source>
        <dbReference type="ARBA" id="ARBA00004370"/>
    </source>
</evidence>
<evidence type="ECO:0000313" key="6">
    <source>
        <dbReference type="EMBL" id="GLR28687.1"/>
    </source>
</evidence>
<dbReference type="Gene3D" id="1.20.120.550">
    <property type="entry name" value="Membrane associated eicosanoid/glutathione metabolism-like domain"/>
    <property type="match status" value="1"/>
</dbReference>
<dbReference type="PANTHER" id="PTHR35371:SF1">
    <property type="entry name" value="BLR7753 PROTEIN"/>
    <property type="match status" value="1"/>
</dbReference>
<feature type="transmembrane region" description="Helical" evidence="5">
    <location>
        <begin position="13"/>
        <end position="34"/>
    </location>
</feature>